<accession>A0ABD2P7W6</accession>
<keyword evidence="2" id="KW-1185">Reference proteome</keyword>
<evidence type="ECO:0008006" key="3">
    <source>
        <dbReference type="Google" id="ProtNLM"/>
    </source>
</evidence>
<evidence type="ECO:0000313" key="2">
    <source>
        <dbReference type="Proteomes" id="UP001516400"/>
    </source>
</evidence>
<proteinExistence type="predicted"/>
<reference evidence="1 2" key="1">
    <citation type="journal article" date="2021" name="BMC Biol.">
        <title>Horizontally acquired antibacterial genes associated with adaptive radiation of ladybird beetles.</title>
        <authorList>
            <person name="Li H.S."/>
            <person name="Tang X.F."/>
            <person name="Huang Y.H."/>
            <person name="Xu Z.Y."/>
            <person name="Chen M.L."/>
            <person name="Du X.Y."/>
            <person name="Qiu B.Y."/>
            <person name="Chen P.T."/>
            <person name="Zhang W."/>
            <person name="Slipinski A."/>
            <person name="Escalona H.E."/>
            <person name="Waterhouse R.M."/>
            <person name="Zwick A."/>
            <person name="Pang H."/>
        </authorList>
    </citation>
    <scope>NUCLEOTIDE SEQUENCE [LARGE SCALE GENOMIC DNA]</scope>
    <source>
        <strain evidence="1">SYSU2018</strain>
    </source>
</reference>
<protein>
    <recommendedName>
        <fullName evidence="3">BLOC-1-related complex subunit 7</fullName>
    </recommendedName>
</protein>
<comment type="caution">
    <text evidence="1">The sequence shown here is derived from an EMBL/GenBank/DDBJ whole genome shotgun (WGS) entry which is preliminary data.</text>
</comment>
<organism evidence="1 2">
    <name type="scientific">Cryptolaemus montrouzieri</name>
    <dbReference type="NCBI Taxonomy" id="559131"/>
    <lineage>
        <taxon>Eukaryota</taxon>
        <taxon>Metazoa</taxon>
        <taxon>Ecdysozoa</taxon>
        <taxon>Arthropoda</taxon>
        <taxon>Hexapoda</taxon>
        <taxon>Insecta</taxon>
        <taxon>Pterygota</taxon>
        <taxon>Neoptera</taxon>
        <taxon>Endopterygota</taxon>
        <taxon>Coleoptera</taxon>
        <taxon>Polyphaga</taxon>
        <taxon>Cucujiformia</taxon>
        <taxon>Coccinelloidea</taxon>
        <taxon>Coccinellidae</taxon>
        <taxon>Scymninae</taxon>
        <taxon>Scymnini</taxon>
        <taxon>Cryptolaemus</taxon>
    </lineage>
</organism>
<sequence>MAGSNESFSRELSRINEVNLINIIINKYVPENVVVSGELRNHIETDKFMKNWDSCAFQGASHLNLKTSIDNIRLESDLKVMKAQLDCAMEIMSNLKKSITDKQTITDILTKSRE</sequence>
<dbReference type="AlphaFoldDB" id="A0ABD2P7W6"/>
<gene>
    <name evidence="1" type="ORF">HHI36_001529</name>
</gene>
<name>A0ABD2P7W6_9CUCU</name>
<evidence type="ECO:0000313" key="1">
    <source>
        <dbReference type="EMBL" id="KAL3287043.1"/>
    </source>
</evidence>
<dbReference type="EMBL" id="JABFTP020000185">
    <property type="protein sequence ID" value="KAL3287043.1"/>
    <property type="molecule type" value="Genomic_DNA"/>
</dbReference>
<dbReference type="Proteomes" id="UP001516400">
    <property type="component" value="Unassembled WGS sequence"/>
</dbReference>